<evidence type="ECO:0008006" key="4">
    <source>
        <dbReference type="Google" id="ProtNLM"/>
    </source>
</evidence>
<dbReference type="InParanoid" id="A0A0D2WLU3"/>
<accession>A0A0D2WLU3</accession>
<dbReference type="EMBL" id="KE346362">
    <property type="protein sequence ID" value="KJE90978.1"/>
    <property type="molecule type" value="Genomic_DNA"/>
</dbReference>
<gene>
    <name evidence="2" type="ORF">CAOG_002194</name>
</gene>
<reference evidence="3" key="1">
    <citation type="submission" date="2011-02" db="EMBL/GenBank/DDBJ databases">
        <title>The Genome Sequence of Capsaspora owczarzaki ATCC 30864.</title>
        <authorList>
            <person name="Russ C."/>
            <person name="Cuomo C."/>
            <person name="Burger G."/>
            <person name="Gray M.W."/>
            <person name="Holland P.W.H."/>
            <person name="King N."/>
            <person name="Lang F.B.F."/>
            <person name="Roger A.J."/>
            <person name="Ruiz-Trillo I."/>
            <person name="Young S.K."/>
            <person name="Zeng Q."/>
            <person name="Gargeya S."/>
            <person name="Alvarado L."/>
            <person name="Berlin A."/>
            <person name="Chapman S.B."/>
            <person name="Chen Z."/>
            <person name="Freedman E."/>
            <person name="Gellesch M."/>
            <person name="Goldberg J."/>
            <person name="Griggs A."/>
            <person name="Gujja S."/>
            <person name="Heilman E."/>
            <person name="Heiman D."/>
            <person name="Howarth C."/>
            <person name="Mehta T."/>
            <person name="Neiman D."/>
            <person name="Pearson M."/>
            <person name="Roberts A."/>
            <person name="Saif S."/>
            <person name="Shea T."/>
            <person name="Shenoy N."/>
            <person name="Sisk P."/>
            <person name="Stolte C."/>
            <person name="Sykes S."/>
            <person name="White J."/>
            <person name="Yandava C."/>
            <person name="Haas B."/>
            <person name="Nusbaum C."/>
            <person name="Birren B."/>
        </authorList>
    </citation>
    <scope>NUCLEOTIDE SEQUENCE</scope>
    <source>
        <strain evidence="3">ATCC 30864</strain>
    </source>
</reference>
<evidence type="ECO:0000313" key="3">
    <source>
        <dbReference type="Proteomes" id="UP000008743"/>
    </source>
</evidence>
<proteinExistence type="predicted"/>
<dbReference type="Gene3D" id="2.60.40.420">
    <property type="entry name" value="Cupredoxins - blue copper proteins"/>
    <property type="match status" value="1"/>
</dbReference>
<keyword evidence="1" id="KW-0732">Signal</keyword>
<dbReference type="SUPFAM" id="SSF49503">
    <property type="entry name" value="Cupredoxins"/>
    <property type="match status" value="1"/>
</dbReference>
<feature type="chain" id="PRO_5002266452" description="Phytocyanin domain-containing protein" evidence="1">
    <location>
        <begin position="22"/>
        <end position="197"/>
    </location>
</feature>
<dbReference type="Proteomes" id="UP000008743">
    <property type="component" value="Unassembled WGS sequence"/>
</dbReference>
<keyword evidence="3" id="KW-1185">Reference proteome</keyword>
<name>A0A0D2WLU3_CAPO3</name>
<sequence>MHRLISVIALVCALFAGVSFGASTTPVTWGPSPINTVALSTGDSLQFTVGAGHTLVRQQSCSSAPCCTFGAGDTMIAGSGGAATQTFSAAGTYYYACNIGAHCSSLSMHLQVVVTDAVSTTPAVSTTAATTGGSVSVEVSTTSAVSVDVSTTPVSLSTTATSTAVSPTHSRTNNGNRICISPLLLGVGILAGVARCG</sequence>
<organism evidence="2 3">
    <name type="scientific">Capsaspora owczarzaki (strain ATCC 30864)</name>
    <dbReference type="NCBI Taxonomy" id="595528"/>
    <lineage>
        <taxon>Eukaryota</taxon>
        <taxon>Filasterea</taxon>
        <taxon>Capsaspora</taxon>
    </lineage>
</organism>
<protein>
    <recommendedName>
        <fullName evidence="4">Phytocyanin domain-containing protein</fullName>
    </recommendedName>
</protein>
<dbReference type="OrthoDB" id="687020at2759"/>
<evidence type="ECO:0000313" key="2">
    <source>
        <dbReference type="EMBL" id="KJE90978.1"/>
    </source>
</evidence>
<evidence type="ECO:0000256" key="1">
    <source>
        <dbReference type="SAM" id="SignalP"/>
    </source>
</evidence>
<dbReference type="InterPro" id="IPR008972">
    <property type="entry name" value="Cupredoxin"/>
</dbReference>
<dbReference type="AlphaFoldDB" id="A0A0D2WLU3"/>
<dbReference type="RefSeq" id="XP_004348944.1">
    <property type="nucleotide sequence ID" value="XM_004348894.2"/>
</dbReference>
<feature type="signal peptide" evidence="1">
    <location>
        <begin position="1"/>
        <end position="21"/>
    </location>
</feature>